<protein>
    <recommendedName>
        <fullName evidence="1">Kazal-like domain-containing protein</fullName>
    </recommendedName>
</protein>
<evidence type="ECO:0000313" key="2">
    <source>
        <dbReference type="EMBL" id="MBB5285635.1"/>
    </source>
</evidence>
<accession>A0A840TRU3</accession>
<dbReference type="AlphaFoldDB" id="A0A840TRU3"/>
<dbReference type="SMART" id="SM00280">
    <property type="entry name" value="KAZAL"/>
    <property type="match status" value="1"/>
</dbReference>
<evidence type="ECO:0000313" key="3">
    <source>
        <dbReference type="Proteomes" id="UP000557307"/>
    </source>
</evidence>
<dbReference type="Proteomes" id="UP000557307">
    <property type="component" value="Unassembled WGS sequence"/>
</dbReference>
<name>A0A840TRU3_9BACT</name>
<feature type="domain" description="Kazal-like" evidence="1">
    <location>
        <begin position="19"/>
        <end position="72"/>
    </location>
</feature>
<dbReference type="Gene3D" id="3.30.60.30">
    <property type="match status" value="1"/>
</dbReference>
<sequence>MKRWSSLLVLLAFSNCEPRQVPKNCQEKPRDERGCYALYDPVCGCNGKTYSNSCEALAVGITDFSKGACREN</sequence>
<comment type="caution">
    <text evidence="2">The sequence shown here is derived from an EMBL/GenBank/DDBJ whole genome shotgun (WGS) entry which is preliminary data.</text>
</comment>
<dbReference type="Pfam" id="PF00050">
    <property type="entry name" value="Kazal_1"/>
    <property type="match status" value="1"/>
</dbReference>
<dbReference type="EMBL" id="JACHGF010000006">
    <property type="protein sequence ID" value="MBB5285635.1"/>
    <property type="molecule type" value="Genomic_DNA"/>
</dbReference>
<dbReference type="InterPro" id="IPR002350">
    <property type="entry name" value="Kazal_dom"/>
</dbReference>
<reference evidence="2 3" key="1">
    <citation type="submission" date="2020-08" db="EMBL/GenBank/DDBJ databases">
        <title>Genomic Encyclopedia of Type Strains, Phase IV (KMG-IV): sequencing the most valuable type-strain genomes for metagenomic binning, comparative biology and taxonomic classification.</title>
        <authorList>
            <person name="Goeker M."/>
        </authorList>
    </citation>
    <scope>NUCLEOTIDE SEQUENCE [LARGE SCALE GENOMIC DNA]</scope>
    <source>
        <strain evidence="2 3">DSM 105074</strain>
    </source>
</reference>
<dbReference type="SUPFAM" id="SSF100895">
    <property type="entry name" value="Kazal-type serine protease inhibitors"/>
    <property type="match status" value="1"/>
</dbReference>
<evidence type="ECO:0000259" key="1">
    <source>
        <dbReference type="PROSITE" id="PS51465"/>
    </source>
</evidence>
<organism evidence="2 3">
    <name type="scientific">Rhabdobacter roseus</name>
    <dbReference type="NCBI Taxonomy" id="1655419"/>
    <lineage>
        <taxon>Bacteria</taxon>
        <taxon>Pseudomonadati</taxon>
        <taxon>Bacteroidota</taxon>
        <taxon>Cytophagia</taxon>
        <taxon>Cytophagales</taxon>
        <taxon>Cytophagaceae</taxon>
        <taxon>Rhabdobacter</taxon>
    </lineage>
</organism>
<dbReference type="RefSeq" id="WP_184176001.1">
    <property type="nucleotide sequence ID" value="NZ_JACHGF010000006.1"/>
</dbReference>
<dbReference type="PROSITE" id="PS51465">
    <property type="entry name" value="KAZAL_2"/>
    <property type="match status" value="1"/>
</dbReference>
<dbReference type="InterPro" id="IPR036058">
    <property type="entry name" value="Kazal_dom_sf"/>
</dbReference>
<gene>
    <name evidence="2" type="ORF">HNQ92_003795</name>
</gene>
<keyword evidence="3" id="KW-1185">Reference proteome</keyword>
<proteinExistence type="predicted"/>